<dbReference type="KEGG" id="pnl:PNK_1115"/>
<protein>
    <submittedName>
        <fullName evidence="1">Uncharacterized protein</fullName>
    </submittedName>
</protein>
<dbReference type="Proteomes" id="UP000069902">
    <property type="component" value="Chromosome cPNK"/>
</dbReference>
<keyword evidence="2" id="KW-1185">Reference proteome</keyword>
<accession>A0A0U5CPQ0</accession>
<gene>
    <name evidence="1" type="ORF">PNK_1115</name>
</gene>
<evidence type="ECO:0000313" key="1">
    <source>
        <dbReference type="EMBL" id="CUI16732.1"/>
    </source>
</evidence>
<dbReference type="AlphaFoldDB" id="A0A0U5CPQ0"/>
<sequence>MDEANRMKEIIQAKINDLISAPIPTPPAFSAYKKWKWEWIQACEAFIADQLIYDLFGGKARWKEFPLLQGQHIEHAELQGRVLAPVMKIEESERLLGFTIKTESHLWLIQRNVQKGFWLCIDNSGSRSLIESGKTVNEPLYRYVKQAIATQLAPLNHA</sequence>
<dbReference type="PATRIC" id="fig|389348.3.peg.1229"/>
<evidence type="ECO:0000313" key="2">
    <source>
        <dbReference type="Proteomes" id="UP000069902"/>
    </source>
</evidence>
<dbReference type="InParanoid" id="A0A0U5CPQ0"/>
<reference evidence="2" key="1">
    <citation type="submission" date="2015-09" db="EMBL/GenBank/DDBJ databases">
        <authorList>
            <person name="Bertelli C."/>
        </authorList>
    </citation>
    <scope>NUCLEOTIDE SEQUENCE [LARGE SCALE GENOMIC DNA]</scope>
    <source>
        <strain evidence="2">KNic</strain>
    </source>
</reference>
<organism evidence="1 2">
    <name type="scientific">Candidatus Protochlamydia naegleriophila</name>
    <dbReference type="NCBI Taxonomy" id="389348"/>
    <lineage>
        <taxon>Bacteria</taxon>
        <taxon>Pseudomonadati</taxon>
        <taxon>Chlamydiota</taxon>
        <taxon>Chlamydiia</taxon>
        <taxon>Parachlamydiales</taxon>
        <taxon>Parachlamydiaceae</taxon>
        <taxon>Candidatus Protochlamydia</taxon>
    </lineage>
</organism>
<dbReference type="EMBL" id="LN879502">
    <property type="protein sequence ID" value="CUI16732.1"/>
    <property type="molecule type" value="Genomic_DNA"/>
</dbReference>
<dbReference type="STRING" id="389348.PNK_1115"/>
<name>A0A0U5CPQ0_9BACT</name>
<proteinExistence type="predicted"/>
<dbReference type="RefSeq" id="WP_059060803.1">
    <property type="nucleotide sequence ID" value="NZ_LN879502.1"/>
</dbReference>